<evidence type="ECO:0000256" key="1">
    <source>
        <dbReference type="ARBA" id="ARBA00023242"/>
    </source>
</evidence>
<feature type="region of interest" description="Disordered" evidence="2">
    <location>
        <begin position="1"/>
        <end position="28"/>
    </location>
</feature>
<proteinExistence type="predicted"/>
<evidence type="ECO:0000313" key="6">
    <source>
        <dbReference type="Proteomes" id="UP000285060"/>
    </source>
</evidence>
<dbReference type="InterPro" id="IPR009057">
    <property type="entry name" value="Homeodomain-like_sf"/>
</dbReference>
<gene>
    <name evidence="5" type="ORF">DYB32_002095</name>
</gene>
<evidence type="ECO:0000313" key="5">
    <source>
        <dbReference type="EMBL" id="RHY33431.1"/>
    </source>
</evidence>
<reference evidence="5 6" key="1">
    <citation type="submission" date="2018-08" db="EMBL/GenBank/DDBJ databases">
        <title>Aphanomyces genome sequencing and annotation.</title>
        <authorList>
            <person name="Minardi D."/>
            <person name="Oidtmann B."/>
            <person name="Van Der Giezen M."/>
            <person name="Studholme D.J."/>
        </authorList>
    </citation>
    <scope>NUCLEOTIDE SEQUENCE [LARGE SCALE GENOMIC DNA]</scope>
    <source>
        <strain evidence="5 6">NJM0002</strain>
    </source>
</reference>
<accession>A0A418B5H7</accession>
<dbReference type="AlphaFoldDB" id="A0A418B5H7"/>
<dbReference type="EMBL" id="QUSY01000076">
    <property type="protein sequence ID" value="RHY33431.1"/>
    <property type="molecule type" value="Genomic_DNA"/>
</dbReference>
<dbReference type="InterPro" id="IPR001005">
    <property type="entry name" value="SANT/Myb"/>
</dbReference>
<dbReference type="CDD" id="cd00167">
    <property type="entry name" value="SANT"/>
    <property type="match status" value="1"/>
</dbReference>
<dbReference type="SMART" id="SM00717">
    <property type="entry name" value="SANT"/>
    <property type="match status" value="1"/>
</dbReference>
<dbReference type="PROSITE" id="PS51294">
    <property type="entry name" value="HTH_MYB"/>
    <property type="match status" value="1"/>
</dbReference>
<comment type="caution">
    <text evidence="5">The sequence shown here is derived from an EMBL/GenBank/DDBJ whole genome shotgun (WGS) entry which is preliminary data.</text>
</comment>
<keyword evidence="1" id="KW-0539">Nucleus</keyword>
<dbReference type="PANTHER" id="PTHR12802:SF155">
    <property type="entry name" value="DEUBIQUITINASE MYSM1"/>
    <property type="match status" value="1"/>
</dbReference>
<name>A0A418B5H7_9STRA</name>
<evidence type="ECO:0000256" key="2">
    <source>
        <dbReference type="SAM" id="MobiDB-lite"/>
    </source>
</evidence>
<dbReference type="PROSITE" id="PS50090">
    <property type="entry name" value="MYB_LIKE"/>
    <property type="match status" value="1"/>
</dbReference>
<dbReference type="Gene3D" id="1.10.10.60">
    <property type="entry name" value="Homeodomain-like"/>
    <property type="match status" value="1"/>
</dbReference>
<evidence type="ECO:0000259" key="4">
    <source>
        <dbReference type="PROSITE" id="PS51294"/>
    </source>
</evidence>
<dbReference type="InterPro" id="IPR017930">
    <property type="entry name" value="Myb_dom"/>
</dbReference>
<feature type="compositionally biased region" description="Basic residues" evidence="2">
    <location>
        <begin position="105"/>
        <end position="115"/>
    </location>
</feature>
<feature type="compositionally biased region" description="Basic and acidic residues" evidence="2">
    <location>
        <begin position="86"/>
        <end position="104"/>
    </location>
</feature>
<feature type="region of interest" description="Disordered" evidence="2">
    <location>
        <begin position="86"/>
        <end position="118"/>
    </location>
</feature>
<dbReference type="Pfam" id="PF00249">
    <property type="entry name" value="Myb_DNA-binding"/>
    <property type="match status" value="1"/>
</dbReference>
<organism evidence="5 6">
    <name type="scientific">Aphanomyces invadans</name>
    <dbReference type="NCBI Taxonomy" id="157072"/>
    <lineage>
        <taxon>Eukaryota</taxon>
        <taxon>Sar</taxon>
        <taxon>Stramenopiles</taxon>
        <taxon>Oomycota</taxon>
        <taxon>Saprolegniomycetes</taxon>
        <taxon>Saprolegniales</taxon>
        <taxon>Verrucalvaceae</taxon>
        <taxon>Aphanomyces</taxon>
    </lineage>
</organism>
<evidence type="ECO:0000259" key="3">
    <source>
        <dbReference type="PROSITE" id="PS50090"/>
    </source>
</evidence>
<dbReference type="SUPFAM" id="SSF46689">
    <property type="entry name" value="Homeodomain-like"/>
    <property type="match status" value="1"/>
</dbReference>
<protein>
    <submittedName>
        <fullName evidence="5">Uncharacterized protein</fullName>
    </submittedName>
</protein>
<keyword evidence="6" id="KW-1185">Reference proteome</keyword>
<dbReference type="VEuPathDB" id="FungiDB:H310_06068"/>
<dbReference type="Proteomes" id="UP000285060">
    <property type="component" value="Unassembled WGS sequence"/>
</dbReference>
<feature type="domain" description="Myb-like" evidence="3">
    <location>
        <begin position="18"/>
        <end position="69"/>
    </location>
</feature>
<feature type="domain" description="HTH myb-type" evidence="4">
    <location>
        <begin position="24"/>
        <end position="73"/>
    </location>
</feature>
<sequence length="174" mass="19827">MTTTRKAAQASPPKMAASTQEGEGPWTRAEHERFLAASKMHPLGPWKVIAAHVGTRNVRQTQTHAQKYKEKLARWNRGLSRRRKISFDSEDGHRPKYIERPDKKSAKRKTARRRKTPDTADIVQVDDLEPLAFTSQNPFKALVDTSPSPCQVDSLPSLGESLDYFMEMFDLLHE</sequence>
<dbReference type="PANTHER" id="PTHR12802">
    <property type="entry name" value="SWI/SNF COMPLEX-RELATED"/>
    <property type="match status" value="1"/>
</dbReference>